<organism evidence="4">
    <name type="scientific">marine sediment metagenome</name>
    <dbReference type="NCBI Taxonomy" id="412755"/>
    <lineage>
        <taxon>unclassified sequences</taxon>
        <taxon>metagenomes</taxon>
        <taxon>ecological metagenomes</taxon>
    </lineage>
</organism>
<accession>X1CH08</accession>
<evidence type="ECO:0000259" key="3">
    <source>
        <dbReference type="Pfam" id="PF00384"/>
    </source>
</evidence>
<sequence length="282" mass="31013">DKYKAYVMGDEDGIPKTPEWAEKICGVKSSTIVELTREYATTKPAALEDAQGPARSQMGGQYNRAAITLSAMTGNIGKPGGSACGGLHGIPYAHMFRTIAIPPGVNKAYPKGPSLRGNINPRDRLGIKVHVNKVFDAILKGKAGGYPFDAKFAMFFQCNFLNQIGNANLSRKAMQREDLFTVVPEIWMTPTAQYADIVLPVTSFAARSDLTRPWPSGPYFGHMNKAIDPLGECKDDIRIAEELAKRLGVENFDLEYVLGEFSKGVHRSVKEELEQIDTIEEK</sequence>
<name>X1CH08_9ZZZZ</name>
<evidence type="ECO:0000256" key="1">
    <source>
        <dbReference type="ARBA" id="ARBA00023004"/>
    </source>
</evidence>
<dbReference type="InterPro" id="IPR006656">
    <property type="entry name" value="Mopterin_OxRdtase"/>
</dbReference>
<evidence type="ECO:0000313" key="4">
    <source>
        <dbReference type="EMBL" id="GAG95548.1"/>
    </source>
</evidence>
<keyword evidence="2" id="KW-0479">Metal-binding</keyword>
<dbReference type="PANTHER" id="PTHR43742:SF6">
    <property type="entry name" value="OXIDOREDUCTASE YYAE-RELATED"/>
    <property type="match status" value="1"/>
</dbReference>
<feature type="non-terminal residue" evidence="4">
    <location>
        <position position="282"/>
    </location>
</feature>
<reference evidence="4" key="1">
    <citation type="journal article" date="2014" name="Front. Microbiol.">
        <title>High frequency of phylogenetically diverse reductive dehalogenase-homologous genes in deep subseafloor sedimentary metagenomes.</title>
        <authorList>
            <person name="Kawai M."/>
            <person name="Futagami T."/>
            <person name="Toyoda A."/>
            <person name="Takaki Y."/>
            <person name="Nishi S."/>
            <person name="Hori S."/>
            <person name="Arai W."/>
            <person name="Tsubouchi T."/>
            <person name="Morono Y."/>
            <person name="Uchiyama I."/>
            <person name="Ito T."/>
            <person name="Fujiyama A."/>
            <person name="Inagaki F."/>
            <person name="Takami H."/>
        </authorList>
    </citation>
    <scope>NUCLEOTIDE SEQUENCE</scope>
    <source>
        <strain evidence="4">Expedition CK06-06</strain>
    </source>
</reference>
<comment type="caution">
    <text evidence="4">The sequence shown here is derived from an EMBL/GenBank/DDBJ whole genome shotgun (WGS) entry which is preliminary data.</text>
</comment>
<proteinExistence type="predicted"/>
<dbReference type="EMBL" id="BART01025002">
    <property type="protein sequence ID" value="GAG95548.1"/>
    <property type="molecule type" value="Genomic_DNA"/>
</dbReference>
<dbReference type="Pfam" id="PF00384">
    <property type="entry name" value="Molybdopterin"/>
    <property type="match status" value="1"/>
</dbReference>
<dbReference type="GO" id="GO:0051536">
    <property type="term" value="F:iron-sulfur cluster binding"/>
    <property type="evidence" value="ECO:0007669"/>
    <property type="project" value="UniProtKB-KW"/>
</dbReference>
<dbReference type="AlphaFoldDB" id="X1CH08"/>
<feature type="non-terminal residue" evidence="4">
    <location>
        <position position="1"/>
    </location>
</feature>
<feature type="domain" description="Molybdopterin oxidoreductase" evidence="3">
    <location>
        <begin position="50"/>
        <end position="246"/>
    </location>
</feature>
<protein>
    <recommendedName>
        <fullName evidence="3">Molybdopterin oxidoreductase domain-containing protein</fullName>
    </recommendedName>
</protein>
<dbReference type="Gene3D" id="3.40.50.740">
    <property type="match status" value="1"/>
</dbReference>
<keyword evidence="1" id="KW-0408">Iron</keyword>
<evidence type="ECO:0000256" key="2">
    <source>
        <dbReference type="ARBA" id="ARBA00023014"/>
    </source>
</evidence>
<gene>
    <name evidence="4" type="ORF">S01H4_44985</name>
</gene>
<dbReference type="SUPFAM" id="SSF53706">
    <property type="entry name" value="Formate dehydrogenase/DMSO reductase, domains 1-3"/>
    <property type="match status" value="1"/>
</dbReference>
<dbReference type="Gene3D" id="3.40.228.10">
    <property type="entry name" value="Dimethylsulfoxide Reductase, domain 2"/>
    <property type="match status" value="1"/>
</dbReference>
<dbReference type="PANTHER" id="PTHR43742">
    <property type="entry name" value="TRIMETHYLAMINE-N-OXIDE REDUCTASE"/>
    <property type="match status" value="1"/>
</dbReference>
<dbReference type="InterPro" id="IPR050612">
    <property type="entry name" value="Prok_Mopterin_Oxidored"/>
</dbReference>
<dbReference type="GO" id="GO:0016491">
    <property type="term" value="F:oxidoreductase activity"/>
    <property type="evidence" value="ECO:0007669"/>
    <property type="project" value="InterPro"/>
</dbReference>
<keyword evidence="2" id="KW-0411">Iron-sulfur</keyword>